<dbReference type="InterPro" id="IPR003593">
    <property type="entry name" value="AAA+_ATPase"/>
</dbReference>
<gene>
    <name evidence="10" type="ORF">I6I38_07385</name>
</gene>
<dbReference type="InterPro" id="IPR017871">
    <property type="entry name" value="ABC_transporter-like_CS"/>
</dbReference>
<evidence type="ECO:0000256" key="8">
    <source>
        <dbReference type="ARBA" id="ARBA00023136"/>
    </source>
</evidence>
<dbReference type="Pfam" id="PF00005">
    <property type="entry name" value="ABC_tran"/>
    <property type="match status" value="2"/>
</dbReference>
<protein>
    <submittedName>
        <fullName evidence="10">Sugar ABC transporter ATP-binding protein</fullName>
    </submittedName>
</protein>
<dbReference type="PROSITE" id="PS50893">
    <property type="entry name" value="ABC_TRANSPORTER_2"/>
    <property type="match status" value="2"/>
</dbReference>
<dbReference type="Proteomes" id="UP000595237">
    <property type="component" value="Chromosome"/>
</dbReference>
<keyword evidence="11" id="KW-1185">Reference proteome</keyword>
<evidence type="ECO:0000313" key="11">
    <source>
        <dbReference type="Proteomes" id="UP000595237"/>
    </source>
</evidence>
<dbReference type="SMART" id="SM00382">
    <property type="entry name" value="AAA"/>
    <property type="match status" value="2"/>
</dbReference>
<keyword evidence="4" id="KW-0677">Repeat</keyword>
<keyword evidence="3" id="KW-0762">Sugar transport</keyword>
<dbReference type="PROSITE" id="PS00211">
    <property type="entry name" value="ABC_TRANSPORTER_1"/>
    <property type="match status" value="1"/>
</dbReference>
<keyword evidence="5" id="KW-0547">Nucleotide-binding</keyword>
<feature type="domain" description="ABC transporter" evidence="9">
    <location>
        <begin position="262"/>
        <end position="510"/>
    </location>
</feature>
<dbReference type="GO" id="GO:0005524">
    <property type="term" value="F:ATP binding"/>
    <property type="evidence" value="ECO:0007669"/>
    <property type="project" value="UniProtKB-KW"/>
</dbReference>
<evidence type="ECO:0000256" key="7">
    <source>
        <dbReference type="ARBA" id="ARBA00022967"/>
    </source>
</evidence>
<dbReference type="InterPro" id="IPR003439">
    <property type="entry name" value="ABC_transporter-like_ATP-bd"/>
</dbReference>
<dbReference type="PANTHER" id="PTHR43790">
    <property type="entry name" value="CARBOHYDRATE TRANSPORT ATP-BINDING PROTEIN MG119-RELATED"/>
    <property type="match status" value="1"/>
</dbReference>
<feature type="domain" description="ABC transporter" evidence="9">
    <location>
        <begin position="15"/>
        <end position="257"/>
    </location>
</feature>
<evidence type="ECO:0000256" key="5">
    <source>
        <dbReference type="ARBA" id="ARBA00022741"/>
    </source>
</evidence>
<reference evidence="10 11" key="1">
    <citation type="submission" date="2021-01" db="EMBL/GenBank/DDBJ databases">
        <title>FDA dAtabase for Regulatory Grade micrObial Sequences (FDA-ARGOS): Supporting development and validation of Infectious Disease Dx tests.</title>
        <authorList>
            <person name="Blissenbach B."/>
            <person name="Krut O."/>
            <person name="Tallon L."/>
            <person name="Sadzewicz L."/>
            <person name="Zhao X."/>
            <person name="Boylan J."/>
            <person name="Ott S."/>
            <person name="Bowen H."/>
            <person name="Vavikolanu K."/>
            <person name="Mehta A."/>
            <person name="Aluvathingal J."/>
            <person name="Nadendla S."/>
            <person name="Yan Y."/>
            <person name="Sichtig H."/>
        </authorList>
    </citation>
    <scope>NUCLEOTIDE SEQUENCE [LARGE SCALE GENOMIC DNA]</scope>
    <source>
        <strain evidence="10 11">FDAARGOS_1081</strain>
    </source>
</reference>
<keyword evidence="6 10" id="KW-0067">ATP-binding</keyword>
<dbReference type="Gene3D" id="3.40.50.300">
    <property type="entry name" value="P-loop containing nucleotide triphosphate hydrolases"/>
    <property type="match status" value="2"/>
</dbReference>
<keyword evidence="2" id="KW-1003">Cell membrane</keyword>
<evidence type="ECO:0000256" key="2">
    <source>
        <dbReference type="ARBA" id="ARBA00022475"/>
    </source>
</evidence>
<organism evidence="10 11">
    <name type="scientific">Serratia liquefaciens</name>
    <dbReference type="NCBI Taxonomy" id="614"/>
    <lineage>
        <taxon>Bacteria</taxon>
        <taxon>Pseudomonadati</taxon>
        <taxon>Pseudomonadota</taxon>
        <taxon>Gammaproteobacteria</taxon>
        <taxon>Enterobacterales</taxon>
        <taxon>Yersiniaceae</taxon>
        <taxon>Serratia</taxon>
    </lineage>
</organism>
<accession>A0ABX7D8G5</accession>
<evidence type="ECO:0000256" key="4">
    <source>
        <dbReference type="ARBA" id="ARBA00022737"/>
    </source>
</evidence>
<evidence type="ECO:0000256" key="3">
    <source>
        <dbReference type="ARBA" id="ARBA00022597"/>
    </source>
</evidence>
<dbReference type="SUPFAM" id="SSF52540">
    <property type="entry name" value="P-loop containing nucleoside triphosphate hydrolases"/>
    <property type="match status" value="2"/>
</dbReference>
<dbReference type="InterPro" id="IPR050107">
    <property type="entry name" value="ABC_carbohydrate_import_ATPase"/>
</dbReference>
<sequence length="510" mass="56144">MAISEIVQTDNAPLIDVQNLSVTFGGQRALNDISLRLMPGEVHCLAGTNGCGKSTLIKVISGVYQPDNGCQITLSSPSQGSQSFGKLSPDQARQFGVQVIYQDLSLFPNLSVFENIAFDHNLQGLMGWYRPSRLRETAQRILTELNYTLDLDSKVSALPIAQRQQVAICRALVADARLVIMDEPTASLTRTEVNQLLRTVHYLKSKGISVVFVSHRLDEVLEISDSVTVIRDGKKVGTFPASEVSSEYLTELMTGLKLDYRLKAANMNDERIMLETDKLTRAGQYHDVSFKLHAGEVLGLCGLLGSGRTELALSLFGMTKPDSGKIYLDSKPVRFRSHEDAIKSGVGYVSEDRLTLGLVQQQSVGDNTVLAIMDQLRNRFHLIDEYRKNKIIHQWIEKLGVKVANPDQAISTLSGGNQQKIVLAKWVLTQPKILILDSPTVGVDVGAKASIYQLIQQMAEEGISILLISDEVPEVYFNCDRVLHFSDGTVVGEYLPGAITQQQLAEAVNA</sequence>
<evidence type="ECO:0000313" key="10">
    <source>
        <dbReference type="EMBL" id="QQU56807.1"/>
    </source>
</evidence>
<dbReference type="RefSeq" id="WP_201896212.1">
    <property type="nucleotide sequence ID" value="NZ_CP068148.1"/>
</dbReference>
<keyword evidence="1" id="KW-0813">Transport</keyword>
<evidence type="ECO:0000256" key="6">
    <source>
        <dbReference type="ARBA" id="ARBA00022840"/>
    </source>
</evidence>
<dbReference type="EMBL" id="CP068148">
    <property type="protein sequence ID" value="QQU56807.1"/>
    <property type="molecule type" value="Genomic_DNA"/>
</dbReference>
<keyword evidence="7" id="KW-1278">Translocase</keyword>
<dbReference type="InterPro" id="IPR027417">
    <property type="entry name" value="P-loop_NTPase"/>
</dbReference>
<proteinExistence type="predicted"/>
<evidence type="ECO:0000259" key="9">
    <source>
        <dbReference type="PROSITE" id="PS50893"/>
    </source>
</evidence>
<keyword evidence="8" id="KW-0472">Membrane</keyword>
<dbReference type="CDD" id="cd03216">
    <property type="entry name" value="ABC_Carb_Monos_I"/>
    <property type="match status" value="1"/>
</dbReference>
<dbReference type="CDD" id="cd03215">
    <property type="entry name" value="ABC_Carb_Monos_II"/>
    <property type="match status" value="1"/>
</dbReference>
<dbReference type="PANTHER" id="PTHR43790:SF1">
    <property type="entry name" value="XYLOSE IMPORT ATP-BINDING PROTEIN XYLG"/>
    <property type="match status" value="1"/>
</dbReference>
<name>A0ABX7D8G5_SERLI</name>
<evidence type="ECO:0000256" key="1">
    <source>
        <dbReference type="ARBA" id="ARBA00022448"/>
    </source>
</evidence>